<gene>
    <name evidence="2" type="ORF">EWM57_20750</name>
</gene>
<evidence type="ECO:0008006" key="4">
    <source>
        <dbReference type="Google" id="ProtNLM"/>
    </source>
</evidence>
<keyword evidence="3" id="KW-1185">Reference proteome</keyword>
<dbReference type="OrthoDB" id="610424at2"/>
<feature type="signal peptide" evidence="1">
    <location>
        <begin position="1"/>
        <end position="27"/>
    </location>
</feature>
<evidence type="ECO:0000313" key="3">
    <source>
        <dbReference type="Proteomes" id="UP000294155"/>
    </source>
</evidence>
<dbReference type="InterPro" id="IPR052918">
    <property type="entry name" value="Motility_Chemotaxis_Reg"/>
</dbReference>
<keyword evidence="1" id="KW-0732">Signal</keyword>
<protein>
    <recommendedName>
        <fullName evidence="4">T9SS type A sorting domain-containing protein</fullName>
    </recommendedName>
</protein>
<dbReference type="Proteomes" id="UP000294155">
    <property type="component" value="Unassembled WGS sequence"/>
</dbReference>
<name>A0A4Q5L873_9BACT</name>
<dbReference type="PANTHER" id="PTHR35580">
    <property type="entry name" value="CELL SURFACE GLYCOPROTEIN (S-LAYER PROTEIN)-LIKE PROTEIN"/>
    <property type="match status" value="1"/>
</dbReference>
<dbReference type="EMBL" id="SEWE01000105">
    <property type="protein sequence ID" value="RYU73171.1"/>
    <property type="molecule type" value="Genomic_DNA"/>
</dbReference>
<dbReference type="SUPFAM" id="SSF101898">
    <property type="entry name" value="NHL repeat"/>
    <property type="match status" value="1"/>
</dbReference>
<dbReference type="AlphaFoldDB" id="A0A4Q5L873"/>
<comment type="caution">
    <text evidence="2">The sequence shown here is derived from an EMBL/GenBank/DDBJ whole genome shotgun (WGS) entry which is preliminary data.</text>
</comment>
<dbReference type="RefSeq" id="WP_129923207.1">
    <property type="nucleotide sequence ID" value="NZ_SEWE01000105.1"/>
</dbReference>
<evidence type="ECO:0000256" key="1">
    <source>
        <dbReference type="SAM" id="SignalP"/>
    </source>
</evidence>
<evidence type="ECO:0000313" key="2">
    <source>
        <dbReference type="EMBL" id="RYU73171.1"/>
    </source>
</evidence>
<reference evidence="2 3" key="1">
    <citation type="submission" date="2019-02" db="EMBL/GenBank/DDBJ databases">
        <title>Bacterial novel species isolated from soil.</title>
        <authorList>
            <person name="Jung H.-Y."/>
        </authorList>
    </citation>
    <scope>NUCLEOTIDE SEQUENCE [LARGE SCALE GENOMIC DNA]</scope>
    <source>
        <strain evidence="2 3">1-3-3-3</strain>
    </source>
</reference>
<feature type="chain" id="PRO_5020954281" description="T9SS type A sorting domain-containing protein" evidence="1">
    <location>
        <begin position="28"/>
        <end position="554"/>
    </location>
</feature>
<sequence length="554" mass="56571">MLTSIPSLLPRLGLLAALTASSLAAQAQVAAPVWASVRRSSGIAGDFARATKVVLAADGSQLVSGAFDGSMTLDGQTLTVSQGQVGLFLAKYNANGTLAWLRQGVLSSHEEGGVTVSVDAAGNAYLVGYFTDYVTFGSTTLNTTNNYADAFVYKFDPQGNVLWARSGGVTNGDAYCVGSATDAAGNVYLTGDFTGSLGFGGPAVSPVSPSSDVYICKLTPAGTVAWIRTGGSANSDVSNAIAVDAAGNAYITGATSVVATFGNVVLPSLGEEDLFLTKYDAQGNVLWARRTGGVNYDRGTALAVDAATGSVAVAGAADYTFDINSSQSSIYVARYSDQGVLAWERKITPTEPDLYSGYGVAFDNRGGLYMTGDFQGNVTFGPTTLTAAEQDMYAVRFDSRGNAVWADRVGGSNTNFGAAIGLAVNTDPSGNAYFAGAVLGTVNFGSIVSQGNSVDMFVAKLNAGGTLTAARGAVAELPLSVYPNPAAGRATLVLPAGGGRLVLSDVLGRPVREQALPAVAGPCPVELTGLTPGLYLLRATLGNGQTASARLTVR</sequence>
<accession>A0A4Q5L873</accession>
<proteinExistence type="predicted"/>
<organism evidence="2 3">
    <name type="scientific">Hymenobacter persicinus</name>
    <dbReference type="NCBI Taxonomy" id="2025506"/>
    <lineage>
        <taxon>Bacteria</taxon>
        <taxon>Pseudomonadati</taxon>
        <taxon>Bacteroidota</taxon>
        <taxon>Cytophagia</taxon>
        <taxon>Cytophagales</taxon>
        <taxon>Hymenobacteraceae</taxon>
        <taxon>Hymenobacter</taxon>
    </lineage>
</organism>
<dbReference type="PANTHER" id="PTHR35580:SF1">
    <property type="entry name" value="PHYTASE-LIKE DOMAIN-CONTAINING PROTEIN"/>
    <property type="match status" value="1"/>
</dbReference>